<dbReference type="InterPro" id="IPR005112">
    <property type="entry name" value="dDENN_dom"/>
</dbReference>
<comment type="caution">
    <text evidence="4">The sequence shown here is derived from an EMBL/GenBank/DDBJ whole genome shotgun (WGS) entry which is preliminary data.</text>
</comment>
<evidence type="ECO:0000259" key="3">
    <source>
        <dbReference type="PROSITE" id="PS50211"/>
    </source>
</evidence>
<dbReference type="Proteomes" id="UP000466442">
    <property type="component" value="Linkage Group LG12"/>
</dbReference>
<organism evidence="4 5">
    <name type="scientific">Apolygus lucorum</name>
    <name type="common">Small green plant bug</name>
    <name type="synonym">Lygocoris lucorum</name>
    <dbReference type="NCBI Taxonomy" id="248454"/>
    <lineage>
        <taxon>Eukaryota</taxon>
        <taxon>Metazoa</taxon>
        <taxon>Ecdysozoa</taxon>
        <taxon>Arthropoda</taxon>
        <taxon>Hexapoda</taxon>
        <taxon>Insecta</taxon>
        <taxon>Pterygota</taxon>
        <taxon>Neoptera</taxon>
        <taxon>Paraneoptera</taxon>
        <taxon>Hemiptera</taxon>
        <taxon>Heteroptera</taxon>
        <taxon>Panheteroptera</taxon>
        <taxon>Cimicomorpha</taxon>
        <taxon>Miridae</taxon>
        <taxon>Mirini</taxon>
        <taxon>Apolygus</taxon>
    </lineage>
</organism>
<comment type="subcellular location">
    <subcellularLocation>
        <location evidence="1">Cytoplasmic vesicle</location>
        <location evidence="1">Clathrin-coated vesicle</location>
    </subcellularLocation>
</comment>
<feature type="domain" description="UDENN" evidence="3">
    <location>
        <begin position="1"/>
        <end position="185"/>
    </location>
</feature>
<dbReference type="InterPro" id="IPR043153">
    <property type="entry name" value="DENN_C"/>
</dbReference>
<dbReference type="PROSITE" id="PS50211">
    <property type="entry name" value="DENN"/>
    <property type="match status" value="1"/>
</dbReference>
<dbReference type="GO" id="GO:0005085">
    <property type="term" value="F:guanyl-nucleotide exchange factor activity"/>
    <property type="evidence" value="ECO:0007669"/>
    <property type="project" value="InterPro"/>
</dbReference>
<dbReference type="EMBL" id="WIXP02000012">
    <property type="protein sequence ID" value="KAF6202480.1"/>
    <property type="molecule type" value="Genomic_DNA"/>
</dbReference>
<dbReference type="GO" id="GO:0005829">
    <property type="term" value="C:cytosol"/>
    <property type="evidence" value="ECO:0007669"/>
    <property type="project" value="TreeGrafter"/>
</dbReference>
<proteinExistence type="predicted"/>
<dbReference type="AlphaFoldDB" id="A0A8S9WZY2"/>
<name>A0A8S9WZY2_APOLU</name>
<dbReference type="InterPro" id="IPR037516">
    <property type="entry name" value="Tripartite_DENN"/>
</dbReference>
<evidence type="ECO:0000256" key="1">
    <source>
        <dbReference type="ARBA" id="ARBA00004132"/>
    </source>
</evidence>
<dbReference type="GO" id="GO:0032456">
    <property type="term" value="P:endocytic recycling"/>
    <property type="evidence" value="ECO:0007669"/>
    <property type="project" value="TreeGrafter"/>
</dbReference>
<dbReference type="SMART" id="SM00801">
    <property type="entry name" value="dDENN"/>
    <property type="match status" value="1"/>
</dbReference>
<dbReference type="PANTHER" id="PTHR13196:SF14">
    <property type="entry name" value="UDENN DOMAIN-CONTAINING PROTEIN"/>
    <property type="match status" value="1"/>
</dbReference>
<dbReference type="Pfam" id="PF02141">
    <property type="entry name" value="DENN"/>
    <property type="match status" value="1"/>
</dbReference>
<dbReference type="Pfam" id="PF03455">
    <property type="entry name" value="dDENN"/>
    <property type="match status" value="1"/>
</dbReference>
<evidence type="ECO:0000256" key="2">
    <source>
        <dbReference type="ARBA" id="ARBA00023329"/>
    </source>
</evidence>
<dbReference type="InterPro" id="IPR040032">
    <property type="entry name" value="DENND1A/B/C"/>
</dbReference>
<dbReference type="SMART" id="SM00799">
    <property type="entry name" value="DENN"/>
    <property type="match status" value="1"/>
</dbReference>
<dbReference type="GO" id="GO:0006897">
    <property type="term" value="P:endocytosis"/>
    <property type="evidence" value="ECO:0007669"/>
    <property type="project" value="TreeGrafter"/>
</dbReference>
<dbReference type="Gene3D" id="6.10.140.1000">
    <property type="match status" value="1"/>
</dbReference>
<dbReference type="OrthoDB" id="206724at2759"/>
<feature type="non-terminal residue" evidence="4">
    <location>
        <position position="218"/>
    </location>
</feature>
<dbReference type="GO" id="GO:0030136">
    <property type="term" value="C:clathrin-coated vesicle"/>
    <property type="evidence" value="ECO:0007669"/>
    <property type="project" value="UniProtKB-SubCell"/>
</dbReference>
<dbReference type="Gene3D" id="3.40.50.11500">
    <property type="match status" value="1"/>
</dbReference>
<gene>
    <name evidence="4" type="ORF">GE061_004881</name>
</gene>
<protein>
    <recommendedName>
        <fullName evidence="3">UDENN domain-containing protein</fullName>
    </recommendedName>
</protein>
<dbReference type="FunFam" id="3.40.50.11500:FF:000004">
    <property type="entry name" value="DENN domain-containing protein 2C isoform X1"/>
    <property type="match status" value="1"/>
</dbReference>
<accession>A0A8S9WZY2</accession>
<reference evidence="4" key="1">
    <citation type="journal article" date="2021" name="Mol. Ecol. Resour.">
        <title>Apolygus lucorum genome provides insights into omnivorousness and mesophyll feeding.</title>
        <authorList>
            <person name="Liu Y."/>
            <person name="Liu H."/>
            <person name="Wang H."/>
            <person name="Huang T."/>
            <person name="Liu B."/>
            <person name="Yang B."/>
            <person name="Yin L."/>
            <person name="Li B."/>
            <person name="Zhang Y."/>
            <person name="Zhang S."/>
            <person name="Jiang F."/>
            <person name="Zhang X."/>
            <person name="Ren Y."/>
            <person name="Wang B."/>
            <person name="Wang S."/>
            <person name="Lu Y."/>
            <person name="Wu K."/>
            <person name="Fan W."/>
            <person name="Wang G."/>
        </authorList>
    </citation>
    <scope>NUCLEOTIDE SEQUENCE</scope>
    <source>
        <strain evidence="4">12Hb</strain>
    </source>
</reference>
<dbReference type="GO" id="GO:1901981">
    <property type="term" value="F:phosphatidylinositol phosphate binding"/>
    <property type="evidence" value="ECO:0007669"/>
    <property type="project" value="TreeGrafter"/>
</dbReference>
<sequence>MLYERRIVFTSRKLNRLSACVQAANAIIYPMNWQHIFIPVLPIHLVDYLFAPMPYLIGVPHALVDRVKKADVGDVVILDADNNTIESPFDDLASLPQEVVKQLKSQLKTQVMGDGVSRAFLRALVSLIGGYRDALIVNQGEKITFDDEAFVETRPTTMQPFLRKMLELQIFQQFIDERLTMLNAGLGFSDEFEHEAWNYCDKNSSKIKGQYKEWTSAM</sequence>
<evidence type="ECO:0000313" key="5">
    <source>
        <dbReference type="Proteomes" id="UP000466442"/>
    </source>
</evidence>
<evidence type="ECO:0000313" key="4">
    <source>
        <dbReference type="EMBL" id="KAF6202480.1"/>
    </source>
</evidence>
<dbReference type="PANTHER" id="PTHR13196">
    <property type="entry name" value="DENN DOMAIN-CONTAINING"/>
    <property type="match status" value="1"/>
</dbReference>
<keyword evidence="5" id="KW-1185">Reference proteome</keyword>
<keyword evidence="2" id="KW-0968">Cytoplasmic vesicle</keyword>
<dbReference type="InterPro" id="IPR001194">
    <property type="entry name" value="cDENN_dom"/>
</dbReference>